<evidence type="ECO:0000256" key="1">
    <source>
        <dbReference type="SAM" id="SignalP"/>
    </source>
</evidence>
<protein>
    <submittedName>
        <fullName evidence="2">DUF3570 domain-containing protein</fullName>
    </submittedName>
</protein>
<dbReference type="AlphaFoldDB" id="A0A4U5TPE3"/>
<gene>
    <name evidence="2" type="ORF">FCN74_11460</name>
</gene>
<keyword evidence="3" id="KW-1185">Reference proteome</keyword>
<feature type="chain" id="PRO_5020409618" evidence="1">
    <location>
        <begin position="22"/>
        <end position="430"/>
    </location>
</feature>
<organism evidence="2 3">
    <name type="scientific">Mesohalobacter halotolerans</name>
    <dbReference type="NCBI Taxonomy" id="1883405"/>
    <lineage>
        <taxon>Bacteria</taxon>
        <taxon>Pseudomonadati</taxon>
        <taxon>Bacteroidota</taxon>
        <taxon>Flavobacteriia</taxon>
        <taxon>Flavobacteriales</taxon>
        <taxon>Flavobacteriaceae</taxon>
        <taxon>Mesohalobacter</taxon>
    </lineage>
</organism>
<dbReference type="Pfam" id="PF12094">
    <property type="entry name" value="DUF3570"/>
    <property type="match status" value="1"/>
</dbReference>
<name>A0A4U5TPE3_9FLAO</name>
<feature type="signal peptide" evidence="1">
    <location>
        <begin position="1"/>
        <end position="21"/>
    </location>
</feature>
<comment type="caution">
    <text evidence="2">The sequence shown here is derived from an EMBL/GenBank/DDBJ whole genome shotgun (WGS) entry which is preliminary data.</text>
</comment>
<reference evidence="2 3" key="1">
    <citation type="submission" date="2019-04" db="EMBL/GenBank/DDBJ databases">
        <title>Psychroflexus halotolerans sp. nov., isolated from a marine solar saltern.</title>
        <authorList>
            <person name="Feng X."/>
        </authorList>
    </citation>
    <scope>NUCLEOTIDE SEQUENCE [LARGE SCALE GENOMIC DNA]</scope>
    <source>
        <strain evidence="2 3">WDS2C27</strain>
    </source>
</reference>
<evidence type="ECO:0000313" key="2">
    <source>
        <dbReference type="EMBL" id="TKS55561.1"/>
    </source>
</evidence>
<sequence>MKYQLLFVSLLVFGVSMKSIAQDSIEYKKRVLDQMEIKVLSSYYSQDGDNAAVTGGRGTEELTDLAPIINVAIPLNDDDVLTIDASVSAYTSASSSNIDPFDGNGRANAFVESTGDSRKDTWFGLSANYSHSSDDRNTIWTANSSFAIEYDYTSIGFGGSYTRLFNEKNTEVQLRGNVFIDFWNPQYPIEFRDGFNPNNFEFTGTTNFAPNFEEFADTNRNSYNLGINFSQILSKTIQTSFISDVVLQDGLLSTPHQRVMFADIEDTVVEDFTLGNDVEKLPDSRLKIALANRTNFYLTENFILRSYYRFYTDDWGINSHTFELELPIKLGMNYTLYPSYRYYTQTEADYFNGFNQALSTDEYYTSDFDLADYDAHQYGIGFKYYDPLNKFRVGGFGLKSINIEFNQYSRTSQNFDAFFTSIGLSFSALK</sequence>
<dbReference type="Proteomes" id="UP000306552">
    <property type="component" value="Unassembled WGS sequence"/>
</dbReference>
<dbReference type="EMBL" id="SWMU01000005">
    <property type="protein sequence ID" value="TKS55561.1"/>
    <property type="molecule type" value="Genomic_DNA"/>
</dbReference>
<dbReference type="OrthoDB" id="5450709at2"/>
<evidence type="ECO:0000313" key="3">
    <source>
        <dbReference type="Proteomes" id="UP000306552"/>
    </source>
</evidence>
<dbReference type="InterPro" id="IPR021953">
    <property type="entry name" value="DUF3570"/>
</dbReference>
<dbReference type="RefSeq" id="WP_138932746.1">
    <property type="nucleotide sequence ID" value="NZ_SWMU01000005.1"/>
</dbReference>
<keyword evidence="1" id="KW-0732">Signal</keyword>
<proteinExistence type="predicted"/>
<accession>A0A4U5TPE3</accession>